<evidence type="ECO:0000313" key="8">
    <source>
        <dbReference type="Proteomes" id="UP000294829"/>
    </source>
</evidence>
<name>A0A4R5VYH4_9BURK</name>
<dbReference type="CDD" id="cd06662">
    <property type="entry name" value="SURF1"/>
    <property type="match status" value="1"/>
</dbReference>
<gene>
    <name evidence="7" type="ORF">E2I14_13335</name>
</gene>
<dbReference type="InterPro" id="IPR045214">
    <property type="entry name" value="Surf1/Surf4"/>
</dbReference>
<dbReference type="InterPro" id="IPR002994">
    <property type="entry name" value="Surf1/Shy1"/>
</dbReference>
<dbReference type="RefSeq" id="WP_133329341.1">
    <property type="nucleotide sequence ID" value="NZ_SMYL01000007.1"/>
</dbReference>
<dbReference type="PROSITE" id="PS50895">
    <property type="entry name" value="SURF1"/>
    <property type="match status" value="1"/>
</dbReference>
<feature type="transmembrane region" description="Helical" evidence="6">
    <location>
        <begin position="23"/>
        <end position="46"/>
    </location>
</feature>
<comment type="caution">
    <text evidence="7">The sequence shown here is derived from an EMBL/GenBank/DDBJ whole genome shotgun (WGS) entry which is preliminary data.</text>
</comment>
<accession>A0A4R5VYH4</accession>
<dbReference type="PANTHER" id="PTHR23427">
    <property type="entry name" value="SURFEIT LOCUS PROTEIN"/>
    <property type="match status" value="1"/>
</dbReference>
<keyword evidence="4 6" id="KW-1133">Transmembrane helix</keyword>
<comment type="subcellular location">
    <subcellularLocation>
        <location evidence="6">Cell membrane</location>
        <topology evidence="6">Multi-pass membrane protein</topology>
    </subcellularLocation>
    <subcellularLocation>
        <location evidence="1">Membrane</location>
    </subcellularLocation>
</comment>
<dbReference type="PANTHER" id="PTHR23427:SF2">
    <property type="entry name" value="SURFEIT LOCUS PROTEIN 1"/>
    <property type="match status" value="1"/>
</dbReference>
<dbReference type="OrthoDB" id="9807214at2"/>
<evidence type="ECO:0000256" key="3">
    <source>
        <dbReference type="ARBA" id="ARBA00022692"/>
    </source>
</evidence>
<keyword evidence="8" id="KW-1185">Reference proteome</keyword>
<dbReference type="Pfam" id="PF02104">
    <property type="entry name" value="SURF1"/>
    <property type="match status" value="1"/>
</dbReference>
<dbReference type="EMBL" id="SMYL01000007">
    <property type="protein sequence ID" value="TDK64426.1"/>
    <property type="molecule type" value="Genomic_DNA"/>
</dbReference>
<evidence type="ECO:0000256" key="4">
    <source>
        <dbReference type="ARBA" id="ARBA00022989"/>
    </source>
</evidence>
<proteinExistence type="inferred from homology"/>
<organism evidence="7 8">
    <name type="scientific">Sapientia aquatica</name>
    <dbReference type="NCBI Taxonomy" id="1549640"/>
    <lineage>
        <taxon>Bacteria</taxon>
        <taxon>Pseudomonadati</taxon>
        <taxon>Pseudomonadota</taxon>
        <taxon>Betaproteobacteria</taxon>
        <taxon>Burkholderiales</taxon>
        <taxon>Oxalobacteraceae</taxon>
        <taxon>Sapientia</taxon>
    </lineage>
</organism>
<evidence type="ECO:0000256" key="5">
    <source>
        <dbReference type="ARBA" id="ARBA00023136"/>
    </source>
</evidence>
<keyword evidence="5 6" id="KW-0472">Membrane</keyword>
<reference evidence="7 8" key="1">
    <citation type="submission" date="2019-03" db="EMBL/GenBank/DDBJ databases">
        <title>Sapientia aquatica gen. nov., sp. nov., isolated from a crater lake.</title>
        <authorList>
            <person name="Felfoldi T."/>
            <person name="Szabo A."/>
            <person name="Toth E."/>
            <person name="Schumann P."/>
            <person name="Keki Z."/>
            <person name="Marialigeti K."/>
            <person name="Mathe I."/>
        </authorList>
    </citation>
    <scope>NUCLEOTIDE SEQUENCE [LARGE SCALE GENOMIC DNA]</scope>
    <source>
        <strain evidence="7 8">SA-152</strain>
    </source>
</reference>
<comment type="similarity">
    <text evidence="2 6">Belongs to the SURF1 family.</text>
</comment>
<evidence type="ECO:0000256" key="6">
    <source>
        <dbReference type="RuleBase" id="RU363076"/>
    </source>
</evidence>
<evidence type="ECO:0000313" key="7">
    <source>
        <dbReference type="EMBL" id="TDK64426.1"/>
    </source>
</evidence>
<evidence type="ECO:0000256" key="1">
    <source>
        <dbReference type="ARBA" id="ARBA00004370"/>
    </source>
</evidence>
<protein>
    <recommendedName>
        <fullName evidence="6">SURF1-like protein</fullName>
    </recommendedName>
</protein>
<keyword evidence="3 6" id="KW-0812">Transmembrane</keyword>
<dbReference type="AlphaFoldDB" id="A0A4R5VYH4"/>
<feature type="transmembrane region" description="Helical" evidence="6">
    <location>
        <begin position="253"/>
        <end position="274"/>
    </location>
</feature>
<dbReference type="GO" id="GO:0005886">
    <property type="term" value="C:plasma membrane"/>
    <property type="evidence" value="ECO:0007669"/>
    <property type="project" value="UniProtKB-SubCell"/>
</dbReference>
<sequence length="285" mass="31263">MSEGGKSDGRTAAHDGVRGPRSISIVIVLLICCAIAFSGFVGLGTWQLKRLAWKRDLISRVEQRVHAPPSAIPAKEQWPAINAQSDEYRRVRIICTFQQESSARSQASTILGRGFWLMTPCQMADGNAIWVNRGFIEFNSSPIRSASSDATSNSGLKSSPDTIPAEAQVVTGLLRISEPKGSLMQANRPELQQWFSRDIEALTRSHPLLKAENTAPFFIDAEATETPSKCANGACSDYPIGGLTVIHFNNNHLVYSITWYGLAIMVALAGYVLIRSERRLRSQAN</sequence>
<dbReference type="Proteomes" id="UP000294829">
    <property type="component" value="Unassembled WGS sequence"/>
</dbReference>
<evidence type="ECO:0000256" key="2">
    <source>
        <dbReference type="ARBA" id="ARBA00007165"/>
    </source>
</evidence>
<keyword evidence="6" id="KW-1003">Cell membrane</keyword>